<dbReference type="PROSITE" id="PS51375">
    <property type="entry name" value="PPR"/>
    <property type="match status" value="8"/>
</dbReference>
<gene>
    <name evidence="10" type="ORF">GH714_026213</name>
</gene>
<dbReference type="GO" id="GO:0030418">
    <property type="term" value="P:nicotianamine biosynthetic process"/>
    <property type="evidence" value="ECO:0007669"/>
    <property type="project" value="UniProtKB-UniRule"/>
</dbReference>
<feature type="repeat" description="PPR" evidence="7">
    <location>
        <begin position="100"/>
        <end position="137"/>
    </location>
</feature>
<dbReference type="Pfam" id="PF13041">
    <property type="entry name" value="PPR_2"/>
    <property type="match status" value="3"/>
</dbReference>
<dbReference type="Pfam" id="PF12854">
    <property type="entry name" value="PPR_1"/>
    <property type="match status" value="1"/>
</dbReference>
<dbReference type="PROSITE" id="PS51142">
    <property type="entry name" value="NAS"/>
    <property type="match status" value="1"/>
</dbReference>
<feature type="repeat" description="PPR" evidence="7">
    <location>
        <begin position="173"/>
        <end position="210"/>
    </location>
</feature>
<dbReference type="NCBIfam" id="TIGR00756">
    <property type="entry name" value="PPR"/>
    <property type="match status" value="7"/>
</dbReference>
<feature type="repeat" description="PPR" evidence="7">
    <location>
        <begin position="138"/>
        <end position="172"/>
    </location>
</feature>
<name>A0A6A6M4V1_HEVBR</name>
<evidence type="ECO:0000256" key="3">
    <source>
        <dbReference type="ARBA" id="ARBA00022679"/>
    </source>
</evidence>
<feature type="repeat" description="PPR" evidence="7">
    <location>
        <begin position="246"/>
        <end position="280"/>
    </location>
</feature>
<evidence type="ECO:0000256" key="2">
    <source>
        <dbReference type="ARBA" id="ARBA00012675"/>
    </source>
</evidence>
<dbReference type="EMBL" id="JAAGAX010000008">
    <property type="protein sequence ID" value="KAF2307306.1"/>
    <property type="molecule type" value="Genomic_DNA"/>
</dbReference>
<accession>A0A6A6M4V1</accession>
<evidence type="ECO:0000256" key="7">
    <source>
        <dbReference type="PROSITE-ProRule" id="PRU00708"/>
    </source>
</evidence>
<evidence type="ECO:0000313" key="11">
    <source>
        <dbReference type="Proteomes" id="UP000467840"/>
    </source>
</evidence>
<reference evidence="10 11" key="1">
    <citation type="journal article" date="2020" name="Mol. Plant">
        <title>The Chromosome-Based Rubber Tree Genome Provides New Insights into Spurge Genome Evolution and Rubber Biosynthesis.</title>
        <authorList>
            <person name="Liu J."/>
            <person name="Shi C."/>
            <person name="Shi C.C."/>
            <person name="Li W."/>
            <person name="Zhang Q.J."/>
            <person name="Zhang Y."/>
            <person name="Li K."/>
            <person name="Lu H.F."/>
            <person name="Shi C."/>
            <person name="Zhu S.T."/>
            <person name="Xiao Z.Y."/>
            <person name="Nan H."/>
            <person name="Yue Y."/>
            <person name="Zhu X.G."/>
            <person name="Wu Y."/>
            <person name="Hong X.N."/>
            <person name="Fan G.Y."/>
            <person name="Tong Y."/>
            <person name="Zhang D."/>
            <person name="Mao C.L."/>
            <person name="Liu Y.L."/>
            <person name="Hao S.J."/>
            <person name="Liu W.Q."/>
            <person name="Lv M.Q."/>
            <person name="Zhang H.B."/>
            <person name="Liu Y."/>
            <person name="Hu-Tang G.R."/>
            <person name="Wang J.P."/>
            <person name="Wang J.H."/>
            <person name="Sun Y.H."/>
            <person name="Ni S.B."/>
            <person name="Chen W.B."/>
            <person name="Zhang X.C."/>
            <person name="Jiao Y.N."/>
            <person name="Eichler E.E."/>
            <person name="Li G.H."/>
            <person name="Liu X."/>
            <person name="Gao L.Z."/>
        </authorList>
    </citation>
    <scope>NUCLEOTIDE SEQUENCE [LARGE SCALE GENOMIC DNA]</scope>
    <source>
        <strain evidence="11">cv. GT1</strain>
        <tissue evidence="10">Leaf</tissue>
    </source>
</reference>
<keyword evidence="4 8" id="KW-0949">S-adenosyl-L-methionine</keyword>
<dbReference type="Gene3D" id="1.25.40.10">
    <property type="entry name" value="Tetratricopeptide repeat domain"/>
    <property type="match status" value="3"/>
</dbReference>
<comment type="function">
    <text evidence="8">Synthesizes nicotianamine, a polyamine which serves as a sensor for the physiological iron status within the plant, and/or might be involved in the transport of iron.</text>
</comment>
<feature type="region of interest" description="Disordered" evidence="9">
    <location>
        <begin position="715"/>
        <end position="737"/>
    </location>
</feature>
<dbReference type="Pfam" id="PF01535">
    <property type="entry name" value="PPR"/>
    <property type="match status" value="1"/>
</dbReference>
<dbReference type="PANTHER" id="PTHR32266">
    <property type="entry name" value="NICOTIANAMINE SYNTHASE 3"/>
    <property type="match status" value="1"/>
</dbReference>
<dbReference type="InterPro" id="IPR002885">
    <property type="entry name" value="PPR_rpt"/>
</dbReference>
<feature type="repeat" description="PPR" evidence="7">
    <location>
        <begin position="30"/>
        <end position="64"/>
    </location>
</feature>
<dbReference type="PANTHER" id="PTHR32266:SF12">
    <property type="entry name" value="NICOTIANAMINE SYNTHASE 3"/>
    <property type="match status" value="1"/>
</dbReference>
<keyword evidence="11" id="KW-1185">Reference proteome</keyword>
<comment type="similarity">
    <text evidence="1 8">Belongs to the nicotianamine synthase (NAS)-like family.</text>
</comment>
<protein>
    <recommendedName>
        <fullName evidence="2 8">Nicotianamine synthase</fullName>
        <ecNumber evidence="2 8">2.5.1.43</ecNumber>
    </recommendedName>
</protein>
<comment type="catalytic activity">
    <reaction evidence="6 8">
        <text>3 S-adenosyl-L-methionine = nicotianamine + 3 S-methyl-5'-thioadenosine + 3 H(+)</text>
        <dbReference type="Rhea" id="RHEA:16481"/>
        <dbReference type="ChEBI" id="CHEBI:15378"/>
        <dbReference type="ChEBI" id="CHEBI:17509"/>
        <dbReference type="ChEBI" id="CHEBI:58249"/>
        <dbReference type="ChEBI" id="CHEBI:59789"/>
        <dbReference type="EC" id="2.5.1.43"/>
    </reaction>
</comment>
<dbReference type="InterPro" id="IPR011990">
    <property type="entry name" value="TPR-like_helical_dom_sf"/>
</dbReference>
<dbReference type="Gene3D" id="3.40.50.150">
    <property type="entry name" value="Vaccinia Virus protein VP39"/>
    <property type="match status" value="1"/>
</dbReference>
<evidence type="ECO:0000256" key="4">
    <source>
        <dbReference type="ARBA" id="ARBA00022691"/>
    </source>
</evidence>
<dbReference type="Pfam" id="PF03059">
    <property type="entry name" value="NAS"/>
    <property type="match status" value="1"/>
</dbReference>
<dbReference type="GO" id="GO:0030410">
    <property type="term" value="F:nicotianamine synthase activity"/>
    <property type="evidence" value="ECO:0007669"/>
    <property type="project" value="UniProtKB-UniRule"/>
</dbReference>
<feature type="repeat" description="PPR" evidence="7">
    <location>
        <begin position="211"/>
        <end position="245"/>
    </location>
</feature>
<dbReference type="InterPro" id="IPR029063">
    <property type="entry name" value="SAM-dependent_MTases_sf"/>
</dbReference>
<proteinExistence type="inferred from homology"/>
<evidence type="ECO:0000313" key="10">
    <source>
        <dbReference type="EMBL" id="KAF2307306.1"/>
    </source>
</evidence>
<keyword evidence="5" id="KW-0677">Repeat</keyword>
<dbReference type="InterPro" id="IPR004298">
    <property type="entry name" value="Nicotian_synth"/>
</dbReference>
<keyword evidence="3 8" id="KW-0808">Transferase</keyword>
<organism evidence="10 11">
    <name type="scientific">Hevea brasiliensis</name>
    <name type="common">Para rubber tree</name>
    <name type="synonym">Siphonia brasiliensis</name>
    <dbReference type="NCBI Taxonomy" id="3981"/>
    <lineage>
        <taxon>Eukaryota</taxon>
        <taxon>Viridiplantae</taxon>
        <taxon>Streptophyta</taxon>
        <taxon>Embryophyta</taxon>
        <taxon>Tracheophyta</taxon>
        <taxon>Spermatophyta</taxon>
        <taxon>Magnoliopsida</taxon>
        <taxon>eudicotyledons</taxon>
        <taxon>Gunneridae</taxon>
        <taxon>Pentapetalae</taxon>
        <taxon>rosids</taxon>
        <taxon>fabids</taxon>
        <taxon>Malpighiales</taxon>
        <taxon>Euphorbiaceae</taxon>
        <taxon>Crotonoideae</taxon>
        <taxon>Micrandreae</taxon>
        <taxon>Hevea</taxon>
    </lineage>
</organism>
<evidence type="ECO:0000256" key="8">
    <source>
        <dbReference type="RuleBase" id="RU368095"/>
    </source>
</evidence>
<feature type="repeat" description="PPR" evidence="7">
    <location>
        <begin position="281"/>
        <end position="315"/>
    </location>
</feature>
<sequence>MLVLAYVKNLKTHLGYEAFRRAGDYGFKLSVISCNPLLSALVKELEISKMEVVYKEMIKRRIGPSLISFNVVINGLCKAGKLNKASDVIEDMKVWGVSPNVITYNTLIDGYCKMGKIGKMYKADATLKEMVANGICPNEVTFNILIDGFCKDGNVSAAMKVFAEMQSQGLKPNVVTYNSLINGLCCDGKNKMVVEASDSFNDMPKQGIAHNVTTYNILIDGYCKAGRIEDAFAVRITMMSRGICPNVSTYNCLIAGLCRKGDVEAAWNLMDEMVSKDLRADVVTYNILIDSLCSKGESRKAMRLLDEMSRKGLKPSHVTYNSLMDGYSDKCRQLVGEDSSSQGAKFTIFNCFDLSTGTLACTVKEGVKLYFYNIRFAYVEKERNLAIERAIGDALGQGISAKKDSYFLKGSGTLFGAYAGGFVGEASLGHFHFGYLVGSHLEELLIQKICSFYDQISSLESLKPSKDVDMLLTQLILTCMPPNPIDVNNLSKKIQEIRSKLIRLCGEAEGLLEAHFSAVLASFENPLDHLRIFPYYSNYLKLSHLEFTILKQHYPLVPSQVAFVGSGPLPLTAIVLASKHLTTTSFHNYDIDPSANSRALRLASSHPDLSKRFFFHTADILNVANGLKEFDVVFLAALVGMDKEEKIRVIHHLAKYMAPGAILMLRSAHGARAFLYPVVDPWDLVGFEVLSVFHPIDEVINSVVIARKHHQMSIQSSSSKDQQARPQHNTAASYQVF</sequence>
<comment type="caution">
    <text evidence="10">The sequence shown here is derived from an EMBL/GenBank/DDBJ whole genome shotgun (WGS) entry which is preliminary data.</text>
</comment>
<feature type="repeat" description="PPR" evidence="7">
    <location>
        <begin position="65"/>
        <end position="99"/>
    </location>
</feature>
<dbReference type="SUPFAM" id="SSF53335">
    <property type="entry name" value="S-adenosyl-L-methionine-dependent methyltransferases"/>
    <property type="match status" value="1"/>
</dbReference>
<evidence type="ECO:0000256" key="1">
    <source>
        <dbReference type="ARBA" id="ARBA00007009"/>
    </source>
</evidence>
<dbReference type="EC" id="2.5.1.43" evidence="2 8"/>
<evidence type="ECO:0000256" key="6">
    <source>
        <dbReference type="ARBA" id="ARBA00049391"/>
    </source>
</evidence>
<evidence type="ECO:0000256" key="5">
    <source>
        <dbReference type="ARBA" id="ARBA00022737"/>
    </source>
</evidence>
<dbReference type="AlphaFoldDB" id="A0A6A6M4V1"/>
<evidence type="ECO:0000256" key="9">
    <source>
        <dbReference type="SAM" id="MobiDB-lite"/>
    </source>
</evidence>
<dbReference type="Proteomes" id="UP000467840">
    <property type="component" value="Chromosome 9"/>
</dbReference>